<gene>
    <name evidence="4" type="ORF">EUA06_21455</name>
</gene>
<dbReference type="Gene3D" id="1.10.1660.10">
    <property type="match status" value="1"/>
</dbReference>
<feature type="domain" description="HTH merR-type" evidence="3">
    <location>
        <begin position="1"/>
        <end position="54"/>
    </location>
</feature>
<dbReference type="SUPFAM" id="SSF46955">
    <property type="entry name" value="Putative DNA-binding domain"/>
    <property type="match status" value="1"/>
</dbReference>
<dbReference type="EMBL" id="SDWS01000015">
    <property type="protein sequence ID" value="RYB88433.1"/>
    <property type="molecule type" value="Genomic_DNA"/>
</dbReference>
<comment type="caution">
    <text evidence="4">The sequence shown here is derived from an EMBL/GenBank/DDBJ whole genome shotgun (WGS) entry which is preliminary data.</text>
</comment>
<evidence type="ECO:0000313" key="4">
    <source>
        <dbReference type="EMBL" id="RYB88433.1"/>
    </source>
</evidence>
<dbReference type="SMART" id="SM00422">
    <property type="entry name" value="HTH_MERR"/>
    <property type="match status" value="1"/>
</dbReference>
<dbReference type="PANTHER" id="PTHR30204">
    <property type="entry name" value="REDOX-CYCLING DRUG-SENSING TRANSCRIPTIONAL ACTIVATOR SOXR"/>
    <property type="match status" value="1"/>
</dbReference>
<dbReference type="InterPro" id="IPR000551">
    <property type="entry name" value="MerR-type_HTH_dom"/>
</dbReference>
<keyword evidence="5" id="KW-1185">Reference proteome</keyword>
<feature type="region of interest" description="Disordered" evidence="2">
    <location>
        <begin position="69"/>
        <end position="101"/>
    </location>
</feature>
<sequence>MRISQVARSTGIPATTLRYYDSLGLIGARRESNGYRSYDETVLERLSSLRLLRDRLAAATGRVAECPDSGESCRSEYMSSGERASCDTGEDVRIHHRQTHR</sequence>
<dbReference type="Proteomes" id="UP000291838">
    <property type="component" value="Unassembled WGS sequence"/>
</dbReference>
<proteinExistence type="predicted"/>
<evidence type="ECO:0000256" key="1">
    <source>
        <dbReference type="ARBA" id="ARBA00023125"/>
    </source>
</evidence>
<dbReference type="GO" id="GO:0003677">
    <property type="term" value="F:DNA binding"/>
    <property type="evidence" value="ECO:0007669"/>
    <property type="project" value="UniProtKB-KW"/>
</dbReference>
<dbReference type="RefSeq" id="WP_129479605.1">
    <property type="nucleotide sequence ID" value="NZ_SDWS01000015.1"/>
</dbReference>
<evidence type="ECO:0000313" key="5">
    <source>
        <dbReference type="Proteomes" id="UP000291838"/>
    </source>
</evidence>
<dbReference type="Pfam" id="PF13411">
    <property type="entry name" value="MerR_1"/>
    <property type="match status" value="1"/>
</dbReference>
<name>A0A4Q2RMW1_9ACTN</name>
<dbReference type="InterPro" id="IPR009061">
    <property type="entry name" value="DNA-bd_dom_put_sf"/>
</dbReference>
<dbReference type="GO" id="GO:0003700">
    <property type="term" value="F:DNA-binding transcription factor activity"/>
    <property type="evidence" value="ECO:0007669"/>
    <property type="project" value="InterPro"/>
</dbReference>
<dbReference type="PANTHER" id="PTHR30204:SF97">
    <property type="entry name" value="MERR FAMILY REGULATORY PROTEIN"/>
    <property type="match status" value="1"/>
</dbReference>
<reference evidence="4 5" key="1">
    <citation type="submission" date="2019-01" db="EMBL/GenBank/DDBJ databases">
        <title>Novel species of Nocardioides.</title>
        <authorList>
            <person name="Liu Q."/>
            <person name="Xin Y.-H."/>
        </authorList>
    </citation>
    <scope>NUCLEOTIDE SEQUENCE [LARGE SCALE GENOMIC DNA]</scope>
    <source>
        <strain evidence="4 5">HLT3-15</strain>
    </source>
</reference>
<keyword evidence="1" id="KW-0238">DNA-binding</keyword>
<evidence type="ECO:0000259" key="3">
    <source>
        <dbReference type="PROSITE" id="PS50937"/>
    </source>
</evidence>
<evidence type="ECO:0000256" key="2">
    <source>
        <dbReference type="SAM" id="MobiDB-lite"/>
    </source>
</evidence>
<protein>
    <submittedName>
        <fullName evidence="4">MerR family transcriptional regulator</fullName>
    </submittedName>
</protein>
<dbReference type="AlphaFoldDB" id="A0A4Q2RMW1"/>
<organism evidence="4 5">
    <name type="scientific">Nocardioides glacieisoli</name>
    <dbReference type="NCBI Taxonomy" id="1168730"/>
    <lineage>
        <taxon>Bacteria</taxon>
        <taxon>Bacillati</taxon>
        <taxon>Actinomycetota</taxon>
        <taxon>Actinomycetes</taxon>
        <taxon>Propionibacteriales</taxon>
        <taxon>Nocardioidaceae</taxon>
        <taxon>Nocardioides</taxon>
    </lineage>
</organism>
<dbReference type="OrthoDB" id="9802039at2"/>
<accession>A0A4Q2RMW1</accession>
<dbReference type="PROSITE" id="PS50937">
    <property type="entry name" value="HTH_MERR_2"/>
    <property type="match status" value="1"/>
</dbReference>
<dbReference type="InterPro" id="IPR047057">
    <property type="entry name" value="MerR_fam"/>
</dbReference>